<proteinExistence type="predicted"/>
<dbReference type="AlphaFoldDB" id="A0A0F9SZ53"/>
<evidence type="ECO:0000313" key="1">
    <source>
        <dbReference type="EMBL" id="KKN72229.1"/>
    </source>
</evidence>
<sequence>MVYFQITRVGYDCGVDKENCKDYPNLCINCVKTQLKKYSLDITQNIKITLIDSEEKRIQMFQDLIWQKFLDVLNIKHIVLLAKDSGLLVIDYPISGAGVDIELLSGFIQANITFSERSNATNHNTGFEQNTVFYEFQYQNFNILLKNGEFLRVAMVLDNKASDSLKSLVTDFLIDYEGRYLDKIGALVRTGMLEFDHTIDFIIDTFNIKLVFPHVLTHTFLPGVIESIEKNPLQKAIIDLARELLASKQFFFLINLIDEVQKIVKIGANRILYEIHQLIDKEVIIPTTIETAENSISNYQESQAIRIANNELISPIIANDDAINELKEKAKYMSEEEVKRSIGSFIKKAEAAEKGFAYKEAQRECEKALFLATGFDLKDDIGRISFMSLELDKKIKELELEYALKVGEKAAKKKNYIKAINYYKEGLIILEDSSIFEDSVSRIKKLEKKLTNLQKHLK</sequence>
<name>A0A0F9SZ53_9ZZZZ</name>
<accession>A0A0F9SZ53</accession>
<reference evidence="1" key="1">
    <citation type="journal article" date="2015" name="Nature">
        <title>Complex archaea that bridge the gap between prokaryotes and eukaryotes.</title>
        <authorList>
            <person name="Spang A."/>
            <person name="Saw J.H."/>
            <person name="Jorgensen S.L."/>
            <person name="Zaremba-Niedzwiedzka K."/>
            <person name="Martijn J."/>
            <person name="Lind A.E."/>
            <person name="van Eijk R."/>
            <person name="Schleper C."/>
            <person name="Guy L."/>
            <person name="Ettema T.J."/>
        </authorList>
    </citation>
    <scope>NUCLEOTIDE SEQUENCE</scope>
</reference>
<protein>
    <submittedName>
        <fullName evidence="1">Uncharacterized protein</fullName>
    </submittedName>
</protein>
<organism evidence="1">
    <name type="scientific">marine sediment metagenome</name>
    <dbReference type="NCBI Taxonomy" id="412755"/>
    <lineage>
        <taxon>unclassified sequences</taxon>
        <taxon>metagenomes</taxon>
        <taxon>ecological metagenomes</taxon>
    </lineage>
</organism>
<dbReference type="EMBL" id="LAZR01000366">
    <property type="protein sequence ID" value="KKN72229.1"/>
    <property type="molecule type" value="Genomic_DNA"/>
</dbReference>
<gene>
    <name evidence="1" type="ORF">LCGC14_0412830</name>
</gene>
<comment type="caution">
    <text evidence="1">The sequence shown here is derived from an EMBL/GenBank/DDBJ whole genome shotgun (WGS) entry which is preliminary data.</text>
</comment>